<accession>A0A9P6B5W2</accession>
<keyword evidence="3" id="KW-1185">Reference proteome</keyword>
<dbReference type="AlphaFoldDB" id="A0A9P6B5W2"/>
<comment type="caution">
    <text evidence="2">The sequence shown here is derived from an EMBL/GenBank/DDBJ whole genome shotgun (WGS) entry which is preliminary data.</text>
</comment>
<organism evidence="2 3">
    <name type="scientific">Hydnum rufescens UP504</name>
    <dbReference type="NCBI Taxonomy" id="1448309"/>
    <lineage>
        <taxon>Eukaryota</taxon>
        <taxon>Fungi</taxon>
        <taxon>Dikarya</taxon>
        <taxon>Basidiomycota</taxon>
        <taxon>Agaricomycotina</taxon>
        <taxon>Agaricomycetes</taxon>
        <taxon>Cantharellales</taxon>
        <taxon>Hydnaceae</taxon>
        <taxon>Hydnum</taxon>
    </lineage>
</organism>
<dbReference type="OrthoDB" id="3269726at2759"/>
<feature type="transmembrane region" description="Helical" evidence="1">
    <location>
        <begin position="81"/>
        <end position="99"/>
    </location>
</feature>
<keyword evidence="1" id="KW-0812">Transmembrane</keyword>
<keyword evidence="1" id="KW-0472">Membrane</keyword>
<sequence length="176" mass="19952">MSLAAATSFSNAVVISSRAHRSAGPFRIQFESDWQSSGIMDWHHSLGPRPTKINTLQLRRQRSKGLKHQDDKAQRYTLQRFNCYFFSWTMFVVTARHAVPWDNLPFDSLWETLSETLADALSTRFADALIDMIVDGAVIIVMAIQLRLKRQLRRAVSRRARLPGGCHSGSYALLCG</sequence>
<dbReference type="EMBL" id="MU128926">
    <property type="protein sequence ID" value="KAF9518231.1"/>
    <property type="molecule type" value="Genomic_DNA"/>
</dbReference>
<evidence type="ECO:0000313" key="3">
    <source>
        <dbReference type="Proteomes" id="UP000886523"/>
    </source>
</evidence>
<evidence type="ECO:0000256" key="1">
    <source>
        <dbReference type="SAM" id="Phobius"/>
    </source>
</evidence>
<reference evidence="2" key="1">
    <citation type="journal article" date="2020" name="Nat. Commun.">
        <title>Large-scale genome sequencing of mycorrhizal fungi provides insights into the early evolution of symbiotic traits.</title>
        <authorList>
            <person name="Miyauchi S."/>
            <person name="Kiss E."/>
            <person name="Kuo A."/>
            <person name="Drula E."/>
            <person name="Kohler A."/>
            <person name="Sanchez-Garcia M."/>
            <person name="Morin E."/>
            <person name="Andreopoulos B."/>
            <person name="Barry K.W."/>
            <person name="Bonito G."/>
            <person name="Buee M."/>
            <person name="Carver A."/>
            <person name="Chen C."/>
            <person name="Cichocki N."/>
            <person name="Clum A."/>
            <person name="Culley D."/>
            <person name="Crous P.W."/>
            <person name="Fauchery L."/>
            <person name="Girlanda M."/>
            <person name="Hayes R.D."/>
            <person name="Keri Z."/>
            <person name="LaButti K."/>
            <person name="Lipzen A."/>
            <person name="Lombard V."/>
            <person name="Magnuson J."/>
            <person name="Maillard F."/>
            <person name="Murat C."/>
            <person name="Nolan M."/>
            <person name="Ohm R.A."/>
            <person name="Pangilinan J."/>
            <person name="Pereira M.F."/>
            <person name="Perotto S."/>
            <person name="Peter M."/>
            <person name="Pfister S."/>
            <person name="Riley R."/>
            <person name="Sitrit Y."/>
            <person name="Stielow J.B."/>
            <person name="Szollosi G."/>
            <person name="Zifcakova L."/>
            <person name="Stursova M."/>
            <person name="Spatafora J.W."/>
            <person name="Tedersoo L."/>
            <person name="Vaario L.M."/>
            <person name="Yamada A."/>
            <person name="Yan M."/>
            <person name="Wang P."/>
            <person name="Xu J."/>
            <person name="Bruns T."/>
            <person name="Baldrian P."/>
            <person name="Vilgalys R."/>
            <person name="Dunand C."/>
            <person name="Henrissat B."/>
            <person name="Grigoriev I.V."/>
            <person name="Hibbett D."/>
            <person name="Nagy L.G."/>
            <person name="Martin F.M."/>
        </authorList>
    </citation>
    <scope>NUCLEOTIDE SEQUENCE</scope>
    <source>
        <strain evidence="2">UP504</strain>
    </source>
</reference>
<dbReference type="Proteomes" id="UP000886523">
    <property type="component" value="Unassembled WGS sequence"/>
</dbReference>
<evidence type="ECO:0000313" key="2">
    <source>
        <dbReference type="EMBL" id="KAF9518231.1"/>
    </source>
</evidence>
<name>A0A9P6B5W2_9AGAM</name>
<gene>
    <name evidence="2" type="ORF">BS47DRAFT_328886</name>
</gene>
<proteinExistence type="predicted"/>
<feature type="transmembrane region" description="Helical" evidence="1">
    <location>
        <begin position="128"/>
        <end position="148"/>
    </location>
</feature>
<protein>
    <submittedName>
        <fullName evidence="2">Uncharacterized protein</fullName>
    </submittedName>
</protein>
<keyword evidence="1" id="KW-1133">Transmembrane helix</keyword>